<feature type="compositionally biased region" description="Low complexity" evidence="8">
    <location>
        <begin position="253"/>
        <end position="272"/>
    </location>
</feature>
<comment type="similarity">
    <text evidence="2">Belongs to the ATG29 family.</text>
</comment>
<dbReference type="GO" id="GO:0000045">
    <property type="term" value="P:autophagosome assembly"/>
    <property type="evidence" value="ECO:0007669"/>
    <property type="project" value="InterPro"/>
</dbReference>
<proteinExistence type="inferred from homology"/>
<gene>
    <name evidence="10" type="ORF">K402DRAFT_443123</name>
</gene>
<evidence type="ECO:0000256" key="8">
    <source>
        <dbReference type="SAM" id="MobiDB-lite"/>
    </source>
</evidence>
<keyword evidence="5" id="KW-0653">Protein transport</keyword>
<dbReference type="GO" id="GO:0015031">
    <property type="term" value="P:protein transport"/>
    <property type="evidence" value="ECO:0007669"/>
    <property type="project" value="UniProtKB-KW"/>
</dbReference>
<dbReference type="Gene3D" id="1.10.10.2570">
    <property type="match status" value="1"/>
</dbReference>
<evidence type="ECO:0000313" key="10">
    <source>
        <dbReference type="EMBL" id="KAF1992310.1"/>
    </source>
</evidence>
<accession>A0A6G1HH08</accession>
<dbReference type="AlphaFoldDB" id="A0A6G1HH08"/>
<feature type="compositionally biased region" description="Low complexity" evidence="8">
    <location>
        <begin position="408"/>
        <end position="436"/>
    </location>
</feature>
<comment type="subcellular location">
    <subcellularLocation>
        <location evidence="1">Preautophagosomal structure</location>
    </subcellularLocation>
</comment>
<name>A0A6G1HH08_9PEZI</name>
<feature type="compositionally biased region" description="Low complexity" evidence="8">
    <location>
        <begin position="471"/>
        <end position="480"/>
    </location>
</feature>
<dbReference type="Pfam" id="PF18388">
    <property type="entry name" value="ATG29_N"/>
    <property type="match status" value="1"/>
</dbReference>
<evidence type="ECO:0000313" key="11">
    <source>
        <dbReference type="Proteomes" id="UP000800041"/>
    </source>
</evidence>
<feature type="compositionally biased region" description="Polar residues" evidence="8">
    <location>
        <begin position="319"/>
        <end position="331"/>
    </location>
</feature>
<evidence type="ECO:0000256" key="1">
    <source>
        <dbReference type="ARBA" id="ARBA00004329"/>
    </source>
</evidence>
<dbReference type="PANTHER" id="PTHR40012:SF1">
    <property type="entry name" value="AUTOPHAGY-RELATED PROTEIN 29"/>
    <property type="match status" value="1"/>
</dbReference>
<sequence>MSPPSQNPTAAVKSLHTRQMSGSSSPKPDPKPSKKLPAQPDVHYTLLVRLPFARGDFVEPPQVEWDTNKDQALWKVISRSSNTSDLDWEALADKFGVPHAFILQQAAWLYERHLSHVKAQMRKIGPSNAPTPPPGAGSSHTAAGGLPMKRLGSGGGTSRAPSALSFRSRDSPILKDSSIPGTPRSAAPQLSRTPSTTTVTQSRLNQNAPPSPRQPHAQLHRSFRTSYPPTQQRKPEPSARAPPTEQNVDDSHSPVAPSSPVLSSSSDSSSSSEELPVRRSQIFKRPSRYKSKHTPGLDMNEEQSDEVDDAGLLPFANSPKPTSSRMQTPDPSATLRGAAGSSDKAPSTSTARAYAAKAVSDPKGKGRHQSHARNPSHQQAQIPAVDSSASSASSATGMGIPQADGERGSALSQSQLSRASAASPSSQSSQGPSGISGHRHMLSPRHRSELARLSPRRAGKDGSDGTPSMGSSFSDLDDTSLTQSALEEALLSNMQHPGIASRMSNFSQALRSRYL</sequence>
<evidence type="ECO:0000259" key="9">
    <source>
        <dbReference type="Pfam" id="PF18388"/>
    </source>
</evidence>
<evidence type="ECO:0000256" key="3">
    <source>
        <dbReference type="ARBA" id="ARBA00013784"/>
    </source>
</evidence>
<feature type="compositionally biased region" description="Polar residues" evidence="8">
    <location>
        <begin position="188"/>
        <end position="208"/>
    </location>
</feature>
<protein>
    <recommendedName>
        <fullName evidence="3">Autophagy-related protein 29</fullName>
    </recommendedName>
</protein>
<dbReference type="EMBL" id="ML977137">
    <property type="protein sequence ID" value="KAF1992310.1"/>
    <property type="molecule type" value="Genomic_DNA"/>
</dbReference>
<organism evidence="10 11">
    <name type="scientific">Aulographum hederae CBS 113979</name>
    <dbReference type="NCBI Taxonomy" id="1176131"/>
    <lineage>
        <taxon>Eukaryota</taxon>
        <taxon>Fungi</taxon>
        <taxon>Dikarya</taxon>
        <taxon>Ascomycota</taxon>
        <taxon>Pezizomycotina</taxon>
        <taxon>Dothideomycetes</taxon>
        <taxon>Pleosporomycetidae</taxon>
        <taxon>Aulographales</taxon>
        <taxon>Aulographaceae</taxon>
    </lineage>
</organism>
<keyword evidence="6" id="KW-0072">Autophagy</keyword>
<dbReference type="InterPro" id="IPR040666">
    <property type="entry name" value="Atg29_N"/>
</dbReference>
<dbReference type="Proteomes" id="UP000800041">
    <property type="component" value="Unassembled WGS sequence"/>
</dbReference>
<dbReference type="OrthoDB" id="21072at2759"/>
<keyword evidence="11" id="KW-1185">Reference proteome</keyword>
<dbReference type="PANTHER" id="PTHR40012">
    <property type="entry name" value="AUTOPHAGY-RELATED PROTEIN 29"/>
    <property type="match status" value="1"/>
</dbReference>
<feature type="compositionally biased region" description="Basic residues" evidence="8">
    <location>
        <begin position="281"/>
        <end position="293"/>
    </location>
</feature>
<evidence type="ECO:0000256" key="4">
    <source>
        <dbReference type="ARBA" id="ARBA00022448"/>
    </source>
</evidence>
<feature type="compositionally biased region" description="Acidic residues" evidence="8">
    <location>
        <begin position="299"/>
        <end position="309"/>
    </location>
</feature>
<evidence type="ECO:0000256" key="6">
    <source>
        <dbReference type="ARBA" id="ARBA00023006"/>
    </source>
</evidence>
<dbReference type="GO" id="GO:0000407">
    <property type="term" value="C:phagophore assembly site"/>
    <property type="evidence" value="ECO:0007669"/>
    <property type="project" value="UniProtKB-SubCell"/>
</dbReference>
<feature type="compositionally biased region" description="Polar residues" evidence="8">
    <location>
        <begin position="372"/>
        <end position="381"/>
    </location>
</feature>
<dbReference type="InterPro" id="IPR039113">
    <property type="entry name" value="ATG29"/>
</dbReference>
<dbReference type="FunFam" id="1.10.10.2570:FF:000001">
    <property type="entry name" value="Autophagy-related protein 29"/>
    <property type="match status" value="1"/>
</dbReference>
<reference evidence="10" key="1">
    <citation type="journal article" date="2020" name="Stud. Mycol.">
        <title>101 Dothideomycetes genomes: a test case for predicting lifestyles and emergence of pathogens.</title>
        <authorList>
            <person name="Haridas S."/>
            <person name="Albert R."/>
            <person name="Binder M."/>
            <person name="Bloem J."/>
            <person name="Labutti K."/>
            <person name="Salamov A."/>
            <person name="Andreopoulos B."/>
            <person name="Baker S."/>
            <person name="Barry K."/>
            <person name="Bills G."/>
            <person name="Bluhm B."/>
            <person name="Cannon C."/>
            <person name="Castanera R."/>
            <person name="Culley D."/>
            <person name="Daum C."/>
            <person name="Ezra D."/>
            <person name="Gonzalez J."/>
            <person name="Henrissat B."/>
            <person name="Kuo A."/>
            <person name="Liang C."/>
            <person name="Lipzen A."/>
            <person name="Lutzoni F."/>
            <person name="Magnuson J."/>
            <person name="Mondo S."/>
            <person name="Nolan M."/>
            <person name="Ohm R."/>
            <person name="Pangilinan J."/>
            <person name="Park H.-J."/>
            <person name="Ramirez L."/>
            <person name="Alfaro M."/>
            <person name="Sun H."/>
            <person name="Tritt A."/>
            <person name="Yoshinaga Y."/>
            <person name="Zwiers L.-H."/>
            <person name="Turgeon B."/>
            <person name="Goodwin S."/>
            <person name="Spatafora J."/>
            <person name="Crous P."/>
            <person name="Grigoriev I."/>
        </authorList>
    </citation>
    <scope>NUCLEOTIDE SEQUENCE</scope>
    <source>
        <strain evidence="10">CBS 113979</strain>
    </source>
</reference>
<feature type="domain" description="Atg29 N-terminal" evidence="9">
    <location>
        <begin position="44"/>
        <end position="97"/>
    </location>
</feature>
<keyword evidence="4" id="KW-0813">Transport</keyword>
<comment type="function">
    <text evidence="7">Plays a role in autophagy. Functions at the preautophagosomal structure (PAS) in order to form normal autophagosomes under starvation conditions. Also plays a role in mitophagy and regulation of filamentous growth.</text>
</comment>
<feature type="region of interest" description="Disordered" evidence="8">
    <location>
        <begin position="123"/>
        <end position="480"/>
    </location>
</feature>
<evidence type="ECO:0000256" key="7">
    <source>
        <dbReference type="ARBA" id="ARBA00060351"/>
    </source>
</evidence>
<dbReference type="InterPro" id="IPR039362">
    <property type="entry name" value="ATG29_sf"/>
</dbReference>
<feature type="region of interest" description="Disordered" evidence="8">
    <location>
        <begin position="1"/>
        <end position="40"/>
    </location>
</feature>
<evidence type="ECO:0000256" key="5">
    <source>
        <dbReference type="ARBA" id="ARBA00022927"/>
    </source>
</evidence>
<evidence type="ECO:0000256" key="2">
    <source>
        <dbReference type="ARBA" id="ARBA00010082"/>
    </source>
</evidence>